<feature type="domain" description="ABC transmembrane type-1" evidence="8">
    <location>
        <begin position="80"/>
        <end position="263"/>
    </location>
</feature>
<dbReference type="InterPro" id="IPR000515">
    <property type="entry name" value="MetI-like"/>
</dbReference>
<evidence type="ECO:0000256" key="1">
    <source>
        <dbReference type="ARBA" id="ARBA00004651"/>
    </source>
</evidence>
<dbReference type="NCBIfam" id="TIGR01097">
    <property type="entry name" value="PhnE"/>
    <property type="match status" value="1"/>
</dbReference>
<protein>
    <submittedName>
        <fullName evidence="9">Phosphonate ABC transporter permease</fullName>
    </submittedName>
</protein>
<sequence length="271" mass="30081">MYDKLFPPKKVALRSGKIVMEKRSRTPLILLLIIVAVVLSVEFTNFNLKVLFVRIGKLFGMIGEMFPPDWAYFPKLWGALVDTLQMSLIGSMIGALLALPIAILASSNVIPNRFVTAFFKIVLSLLRTLPTLVTALIATFIFGLGPTAGVVAILLFTLSYVGKLLYEQIENVDMGPFEAMESIGMTRIQAFRYALFPQVLPSYLSNSLFCFEGNVRYAAILGYVGAGGVGLLIKEDLGWRDYQNVGMIILALVITVYLIETVSEHFRKKLI</sequence>
<dbReference type="PATRIC" id="fig|1705565.3.peg.3832"/>
<dbReference type="PANTHER" id="PTHR30043:SF1">
    <property type="entry name" value="ABC TRANSPORT SYSTEM PERMEASE PROTEIN P69"/>
    <property type="match status" value="1"/>
</dbReference>
<dbReference type="Proteomes" id="UP000036932">
    <property type="component" value="Unassembled WGS sequence"/>
</dbReference>
<dbReference type="PANTHER" id="PTHR30043">
    <property type="entry name" value="PHOSPHONATES TRANSPORT SYSTEM PERMEASE PROTEIN"/>
    <property type="match status" value="1"/>
</dbReference>
<dbReference type="InterPro" id="IPR005769">
    <property type="entry name" value="PhnE/PtxC"/>
</dbReference>
<evidence type="ECO:0000256" key="5">
    <source>
        <dbReference type="ARBA" id="ARBA00022989"/>
    </source>
</evidence>
<feature type="transmembrane region" description="Helical" evidence="7">
    <location>
        <begin position="215"/>
        <end position="233"/>
    </location>
</feature>
<evidence type="ECO:0000259" key="8">
    <source>
        <dbReference type="PROSITE" id="PS50928"/>
    </source>
</evidence>
<evidence type="ECO:0000313" key="10">
    <source>
        <dbReference type="Proteomes" id="UP000036932"/>
    </source>
</evidence>
<evidence type="ECO:0000256" key="4">
    <source>
        <dbReference type="ARBA" id="ARBA00022692"/>
    </source>
</evidence>
<dbReference type="AlphaFoldDB" id="A0A0M1P5K5"/>
<comment type="caution">
    <text evidence="9">The sequence shown here is derived from an EMBL/GenBank/DDBJ whole genome shotgun (WGS) entry which is preliminary data.</text>
</comment>
<dbReference type="OrthoDB" id="9808005at2"/>
<dbReference type="SUPFAM" id="SSF161098">
    <property type="entry name" value="MetI-like"/>
    <property type="match status" value="1"/>
</dbReference>
<evidence type="ECO:0000313" key="9">
    <source>
        <dbReference type="EMBL" id="KOR89319.1"/>
    </source>
</evidence>
<evidence type="ECO:0000256" key="6">
    <source>
        <dbReference type="ARBA" id="ARBA00023136"/>
    </source>
</evidence>
<reference evidence="10" key="1">
    <citation type="submission" date="2015-08" db="EMBL/GenBank/DDBJ databases">
        <title>Genome sequencing project for genomic taxonomy and phylogenomics of Bacillus-like bacteria.</title>
        <authorList>
            <person name="Liu B."/>
            <person name="Wang J."/>
            <person name="Zhu Y."/>
            <person name="Liu G."/>
            <person name="Chen Q."/>
            <person name="Chen Z."/>
            <person name="Lan J."/>
            <person name="Che J."/>
            <person name="Ge C."/>
            <person name="Shi H."/>
            <person name="Pan Z."/>
            <person name="Liu X."/>
        </authorList>
    </citation>
    <scope>NUCLEOTIDE SEQUENCE [LARGE SCALE GENOMIC DNA]</scope>
    <source>
        <strain evidence="10">FJAT-22460</strain>
    </source>
</reference>
<dbReference type="Gene3D" id="1.10.3720.10">
    <property type="entry name" value="MetI-like"/>
    <property type="match status" value="1"/>
</dbReference>
<dbReference type="PROSITE" id="PS50928">
    <property type="entry name" value="ABC_TM1"/>
    <property type="match status" value="1"/>
</dbReference>
<comment type="subcellular location">
    <subcellularLocation>
        <location evidence="1 7">Cell membrane</location>
        <topology evidence="1 7">Multi-pass membrane protein</topology>
    </subcellularLocation>
</comment>
<keyword evidence="10" id="KW-1185">Reference proteome</keyword>
<gene>
    <name evidence="9" type="ORF">AM231_09300</name>
</gene>
<organism evidence="9 10">
    <name type="scientific">Paenibacillus solani</name>
    <dbReference type="NCBI Taxonomy" id="1705565"/>
    <lineage>
        <taxon>Bacteria</taxon>
        <taxon>Bacillati</taxon>
        <taxon>Bacillota</taxon>
        <taxon>Bacilli</taxon>
        <taxon>Bacillales</taxon>
        <taxon>Paenibacillaceae</taxon>
        <taxon>Paenibacillus</taxon>
    </lineage>
</organism>
<dbReference type="CDD" id="cd06261">
    <property type="entry name" value="TM_PBP2"/>
    <property type="match status" value="1"/>
</dbReference>
<keyword evidence="4 7" id="KW-0812">Transmembrane</keyword>
<accession>A0A0M1P5K5</accession>
<comment type="similarity">
    <text evidence="7">Belongs to the binding-protein-dependent transport system permease family.</text>
</comment>
<dbReference type="Pfam" id="PF00528">
    <property type="entry name" value="BPD_transp_1"/>
    <property type="match status" value="1"/>
</dbReference>
<evidence type="ECO:0000256" key="2">
    <source>
        <dbReference type="ARBA" id="ARBA00022448"/>
    </source>
</evidence>
<dbReference type="GO" id="GO:0005886">
    <property type="term" value="C:plasma membrane"/>
    <property type="evidence" value="ECO:0007669"/>
    <property type="project" value="UniProtKB-SubCell"/>
</dbReference>
<name>A0A0M1P5K5_9BACL</name>
<dbReference type="EMBL" id="LIUT01000001">
    <property type="protein sequence ID" value="KOR89319.1"/>
    <property type="molecule type" value="Genomic_DNA"/>
</dbReference>
<keyword evidence="3" id="KW-1003">Cell membrane</keyword>
<keyword evidence="6 7" id="KW-0472">Membrane</keyword>
<dbReference type="InterPro" id="IPR035906">
    <property type="entry name" value="MetI-like_sf"/>
</dbReference>
<feature type="transmembrane region" description="Helical" evidence="7">
    <location>
        <begin position="84"/>
        <end position="105"/>
    </location>
</feature>
<keyword evidence="2 7" id="KW-0813">Transport</keyword>
<dbReference type="RefSeq" id="WP_053493374.1">
    <property type="nucleotide sequence ID" value="NZ_LIUT01000001.1"/>
</dbReference>
<feature type="transmembrane region" description="Helical" evidence="7">
    <location>
        <begin position="245"/>
        <end position="263"/>
    </location>
</feature>
<evidence type="ECO:0000256" key="7">
    <source>
        <dbReference type="RuleBase" id="RU363032"/>
    </source>
</evidence>
<keyword evidence="5 7" id="KW-1133">Transmembrane helix</keyword>
<evidence type="ECO:0000256" key="3">
    <source>
        <dbReference type="ARBA" id="ARBA00022475"/>
    </source>
</evidence>
<proteinExistence type="inferred from homology"/>
<feature type="transmembrane region" description="Helical" evidence="7">
    <location>
        <begin position="117"/>
        <end position="142"/>
    </location>
</feature>
<dbReference type="GO" id="GO:0015416">
    <property type="term" value="F:ABC-type phosphonate transporter activity"/>
    <property type="evidence" value="ECO:0007669"/>
    <property type="project" value="InterPro"/>
</dbReference>